<dbReference type="EMBL" id="FRFE01000004">
    <property type="protein sequence ID" value="SHO45306.1"/>
    <property type="molecule type" value="Genomic_DNA"/>
</dbReference>
<accession>A0A1M7Y157</accession>
<name>A0A1M7Y157_9BACT</name>
<organism evidence="2 3">
    <name type="scientific">Desulfopila aestuarii DSM 18488</name>
    <dbReference type="NCBI Taxonomy" id="1121416"/>
    <lineage>
        <taxon>Bacteria</taxon>
        <taxon>Pseudomonadati</taxon>
        <taxon>Thermodesulfobacteriota</taxon>
        <taxon>Desulfobulbia</taxon>
        <taxon>Desulfobulbales</taxon>
        <taxon>Desulfocapsaceae</taxon>
        <taxon>Desulfopila</taxon>
    </lineage>
</organism>
<protein>
    <submittedName>
        <fullName evidence="2">Uncharacterized protein</fullName>
    </submittedName>
</protein>
<evidence type="ECO:0000313" key="2">
    <source>
        <dbReference type="EMBL" id="SHO45306.1"/>
    </source>
</evidence>
<feature type="region of interest" description="Disordered" evidence="1">
    <location>
        <begin position="149"/>
        <end position="187"/>
    </location>
</feature>
<feature type="compositionally biased region" description="Pro residues" evidence="1">
    <location>
        <begin position="151"/>
        <end position="160"/>
    </location>
</feature>
<feature type="compositionally biased region" description="Pro residues" evidence="1">
    <location>
        <begin position="171"/>
        <end position="180"/>
    </location>
</feature>
<dbReference type="STRING" id="1121416.SAMN02745220_01032"/>
<keyword evidence="3" id="KW-1185">Reference proteome</keyword>
<dbReference type="Proteomes" id="UP000184603">
    <property type="component" value="Unassembled WGS sequence"/>
</dbReference>
<sequence length="367" mass="40057">MHDECTKSGGTLNLSNYDTETCTGIKCEYPKCTGPGEETLAEARKRCFVQEQSLNYYDAENCIGVCKCSSGEYQTQRANCGEGGIAYFSEVTCTAVCKGCSEVFKKADQDCKESGGTLMNFNCTEDQTTGAILIKPSWDCEGAPQFLYPPETDPAIPPETIPQAPNELEPEPVPNAPSPSDPAANPWDESIKKELENQTNQLNNSLKDQANQTSLLKWIGNSLGIVNNNIAKLLNQKKQNQSSDSKELTKLRGEVNDLVDEVSDMSEGNYHAPPGTPDYTVPEHDFGIRTTQFFNEMKSTGLFSIPNQLKDSIPGGGSSILTIQSGTTFGGEHTIDFNWLSAGLTTLKYLFQIAGMALAIRIVTLKR</sequence>
<gene>
    <name evidence="2" type="ORF">SAMN02745220_01032</name>
</gene>
<proteinExistence type="predicted"/>
<evidence type="ECO:0000256" key="1">
    <source>
        <dbReference type="SAM" id="MobiDB-lite"/>
    </source>
</evidence>
<dbReference type="AlphaFoldDB" id="A0A1M7Y157"/>
<evidence type="ECO:0000313" key="3">
    <source>
        <dbReference type="Proteomes" id="UP000184603"/>
    </source>
</evidence>
<reference evidence="2 3" key="1">
    <citation type="submission" date="2016-12" db="EMBL/GenBank/DDBJ databases">
        <authorList>
            <person name="Song W.-J."/>
            <person name="Kurnit D.M."/>
        </authorList>
    </citation>
    <scope>NUCLEOTIDE SEQUENCE [LARGE SCALE GENOMIC DNA]</scope>
    <source>
        <strain evidence="2 3">DSM 18488</strain>
    </source>
</reference>